<evidence type="ECO:0008006" key="4">
    <source>
        <dbReference type="Google" id="ProtNLM"/>
    </source>
</evidence>
<gene>
    <name evidence="2" type="ORF">Sjap_010174</name>
</gene>
<reference evidence="2 3" key="1">
    <citation type="submission" date="2024-01" db="EMBL/GenBank/DDBJ databases">
        <title>Genome assemblies of Stephania.</title>
        <authorList>
            <person name="Yang L."/>
        </authorList>
    </citation>
    <scope>NUCLEOTIDE SEQUENCE [LARGE SCALE GENOMIC DNA]</scope>
    <source>
        <strain evidence="2">QJT</strain>
        <tissue evidence="2">Leaf</tissue>
    </source>
</reference>
<protein>
    <recommendedName>
        <fullName evidence="4">Secreted protein</fullName>
    </recommendedName>
</protein>
<keyword evidence="3" id="KW-1185">Reference proteome</keyword>
<feature type="chain" id="PRO_5042867451" description="Secreted protein" evidence="1">
    <location>
        <begin position="21"/>
        <end position="62"/>
    </location>
</feature>
<accession>A0AAP0J8J7</accession>
<dbReference type="AlphaFoldDB" id="A0AAP0J8J7"/>
<dbReference type="Proteomes" id="UP001417504">
    <property type="component" value="Unassembled WGS sequence"/>
</dbReference>
<evidence type="ECO:0000313" key="2">
    <source>
        <dbReference type="EMBL" id="KAK9129687.1"/>
    </source>
</evidence>
<name>A0AAP0J8J7_9MAGN</name>
<comment type="caution">
    <text evidence="2">The sequence shown here is derived from an EMBL/GenBank/DDBJ whole genome shotgun (WGS) entry which is preliminary data.</text>
</comment>
<dbReference type="EMBL" id="JBBNAE010000004">
    <property type="protein sequence ID" value="KAK9129687.1"/>
    <property type="molecule type" value="Genomic_DNA"/>
</dbReference>
<keyword evidence="1" id="KW-0732">Signal</keyword>
<organism evidence="2 3">
    <name type="scientific">Stephania japonica</name>
    <dbReference type="NCBI Taxonomy" id="461633"/>
    <lineage>
        <taxon>Eukaryota</taxon>
        <taxon>Viridiplantae</taxon>
        <taxon>Streptophyta</taxon>
        <taxon>Embryophyta</taxon>
        <taxon>Tracheophyta</taxon>
        <taxon>Spermatophyta</taxon>
        <taxon>Magnoliopsida</taxon>
        <taxon>Ranunculales</taxon>
        <taxon>Menispermaceae</taxon>
        <taxon>Menispermoideae</taxon>
        <taxon>Cissampelideae</taxon>
        <taxon>Stephania</taxon>
    </lineage>
</organism>
<evidence type="ECO:0000256" key="1">
    <source>
        <dbReference type="SAM" id="SignalP"/>
    </source>
</evidence>
<evidence type="ECO:0000313" key="3">
    <source>
        <dbReference type="Proteomes" id="UP001417504"/>
    </source>
</evidence>
<proteinExistence type="predicted"/>
<feature type="signal peptide" evidence="1">
    <location>
        <begin position="1"/>
        <end position="20"/>
    </location>
</feature>
<sequence>MGVLPIVLKGFVLCVSTIWALQERRFSTVFNAVNSGVTSLVTALTSCFSSVHHQTRGIVIFV</sequence>